<organism evidence="9 10">
    <name type="scientific">Dactylosporangium matsuzakiense</name>
    <dbReference type="NCBI Taxonomy" id="53360"/>
    <lineage>
        <taxon>Bacteria</taxon>
        <taxon>Bacillati</taxon>
        <taxon>Actinomycetota</taxon>
        <taxon>Actinomycetes</taxon>
        <taxon>Micromonosporales</taxon>
        <taxon>Micromonosporaceae</taxon>
        <taxon>Dactylosporangium</taxon>
    </lineage>
</organism>
<gene>
    <name evidence="9" type="ORF">GCM10017581_071340</name>
</gene>
<comment type="catalytic activity">
    <reaction evidence="1">
        <text>Endohydrolysis of (1-&gt;4)-alpha-D-glucosidic linkages in polysaccharides containing three or more (1-&gt;4)-alpha-linked D-glucose units.</text>
        <dbReference type="EC" id="3.2.1.1"/>
    </reaction>
</comment>
<dbReference type="Proteomes" id="UP001143480">
    <property type="component" value="Unassembled WGS sequence"/>
</dbReference>
<dbReference type="GO" id="GO:0004556">
    <property type="term" value="F:alpha-amylase activity"/>
    <property type="evidence" value="ECO:0007669"/>
    <property type="project" value="UniProtKB-EC"/>
</dbReference>
<reference evidence="9" key="1">
    <citation type="journal article" date="2014" name="Int. J. Syst. Evol. Microbiol.">
        <title>Complete genome sequence of Corynebacterium casei LMG S-19264T (=DSM 44701T), isolated from a smear-ripened cheese.</title>
        <authorList>
            <consortium name="US DOE Joint Genome Institute (JGI-PGF)"/>
            <person name="Walter F."/>
            <person name="Albersmeier A."/>
            <person name="Kalinowski J."/>
            <person name="Ruckert C."/>
        </authorList>
    </citation>
    <scope>NUCLEOTIDE SEQUENCE</scope>
    <source>
        <strain evidence="9">VKM Ac-1321</strain>
    </source>
</reference>
<keyword evidence="8" id="KW-1133">Transmembrane helix</keyword>
<evidence type="ECO:0000256" key="4">
    <source>
        <dbReference type="ARBA" id="ARBA00022525"/>
    </source>
</evidence>
<dbReference type="PANTHER" id="PTHR36108">
    <property type="entry name" value="COLOSSIN-B-RELATED"/>
    <property type="match status" value="1"/>
</dbReference>
<evidence type="ECO:0000256" key="5">
    <source>
        <dbReference type="ARBA" id="ARBA00022729"/>
    </source>
</evidence>
<dbReference type="GO" id="GO:0005975">
    <property type="term" value="P:carbohydrate metabolic process"/>
    <property type="evidence" value="ECO:0007669"/>
    <property type="project" value="UniProtKB-ARBA"/>
</dbReference>
<evidence type="ECO:0000256" key="6">
    <source>
        <dbReference type="ARBA" id="ARBA00030238"/>
    </source>
</evidence>
<dbReference type="AlphaFoldDB" id="A0A9W6KNQ6"/>
<evidence type="ECO:0000313" key="9">
    <source>
        <dbReference type="EMBL" id="GLL05387.1"/>
    </source>
</evidence>
<dbReference type="GO" id="GO:0030246">
    <property type="term" value="F:carbohydrate binding"/>
    <property type="evidence" value="ECO:0007669"/>
    <property type="project" value="InterPro"/>
</dbReference>
<proteinExistence type="inferred from homology"/>
<reference evidence="9" key="2">
    <citation type="submission" date="2023-01" db="EMBL/GenBank/DDBJ databases">
        <authorList>
            <person name="Sun Q."/>
            <person name="Evtushenko L."/>
        </authorList>
    </citation>
    <scope>NUCLEOTIDE SEQUENCE</scope>
    <source>
        <strain evidence="9">VKM Ac-1321</strain>
    </source>
</reference>
<evidence type="ECO:0000256" key="7">
    <source>
        <dbReference type="SAM" id="MobiDB-lite"/>
    </source>
</evidence>
<comment type="caution">
    <text evidence="9">The sequence shown here is derived from an EMBL/GenBank/DDBJ whole genome shotgun (WGS) entry which is preliminary data.</text>
</comment>
<evidence type="ECO:0000256" key="1">
    <source>
        <dbReference type="ARBA" id="ARBA00000548"/>
    </source>
</evidence>
<dbReference type="SUPFAM" id="SSF49478">
    <property type="entry name" value="Cna protein B-type domain"/>
    <property type="match status" value="1"/>
</dbReference>
<dbReference type="EC" id="3.2.1.1" evidence="3"/>
<keyword evidence="10" id="KW-1185">Reference proteome</keyword>
<dbReference type="Gene3D" id="2.60.40.1120">
    <property type="entry name" value="Carboxypeptidase-like, regulatory domain"/>
    <property type="match status" value="1"/>
</dbReference>
<keyword evidence="8" id="KW-0812">Transmembrane</keyword>
<dbReference type="Gene3D" id="2.60.40.10">
    <property type="entry name" value="Immunoglobulins"/>
    <property type="match status" value="1"/>
</dbReference>
<accession>A0A9W6KNQ6</accession>
<name>A0A9W6KNQ6_9ACTN</name>
<dbReference type="EMBL" id="BSFP01000057">
    <property type="protein sequence ID" value="GLL05387.1"/>
    <property type="molecule type" value="Genomic_DNA"/>
</dbReference>
<comment type="similarity">
    <text evidence="2">Belongs to the serine-aspartate repeat-containing protein (SDr) family.</text>
</comment>
<dbReference type="InterPro" id="IPR013784">
    <property type="entry name" value="Carb-bd-like_fold"/>
</dbReference>
<dbReference type="SUPFAM" id="SSF49452">
    <property type="entry name" value="Starch-binding domain-like"/>
    <property type="match status" value="1"/>
</dbReference>
<evidence type="ECO:0000256" key="3">
    <source>
        <dbReference type="ARBA" id="ARBA00012595"/>
    </source>
</evidence>
<evidence type="ECO:0000256" key="2">
    <source>
        <dbReference type="ARBA" id="ARBA00007257"/>
    </source>
</evidence>
<keyword evidence="8" id="KW-0472">Membrane</keyword>
<dbReference type="Pfam" id="PF13620">
    <property type="entry name" value="CarboxypepD_reg"/>
    <property type="match status" value="2"/>
</dbReference>
<evidence type="ECO:0000313" key="10">
    <source>
        <dbReference type="Proteomes" id="UP001143480"/>
    </source>
</evidence>
<keyword evidence="4" id="KW-0964">Secreted</keyword>
<dbReference type="InterPro" id="IPR013783">
    <property type="entry name" value="Ig-like_fold"/>
</dbReference>
<protein>
    <recommendedName>
        <fullName evidence="3">alpha-amylase</fullName>
        <ecNumber evidence="3">3.2.1.1</ecNumber>
    </recommendedName>
    <alternativeName>
        <fullName evidence="6">1,4-alpha-D-glucan glucanohydrolase</fullName>
    </alternativeName>
</protein>
<feature type="transmembrane region" description="Helical" evidence="8">
    <location>
        <begin position="33"/>
        <end position="57"/>
    </location>
</feature>
<dbReference type="PANTHER" id="PTHR36108:SF13">
    <property type="entry name" value="COLOSSIN-B-RELATED"/>
    <property type="match status" value="1"/>
</dbReference>
<sequence length="618" mass="64259">MIPSAPPHKRLSATPTGWQNGGGMKVRSRLRSFGVLAVAALIGMFGGVVPATGAFAAGSGFDGTVTDALTGAPVAGAGVVIQFPDGSHWAFTNADQAGHFAFPDAAAGQYIVQIQRGDYIEQWLNGKPDRYSADLITVPGTVSVALMPIQYGAIAGKVTGKAGGAGLANVAVELRRGSNSAGYTATDAQGNYHFDHLQTGTYTARFTYPSGQVVWYDNTDEWHATPITVAPDATTTVNAVRPPVGTLKIKALDRTTKAPIANYCWYVQTAPFQFPTTCTDANGVATLTDVPVGDYSGGGYDQTNTYVNGLFGPVAVTAGHTTTTTVKLDKTSKLHVNFVDSATGAAVSACFSMTDPVRNDVGYSNQCGTSVDMPNLFPHEKFRLFAAPYDGVHGAQWVGRNGLGTGDPDKAKVYNLNPGEQAQVTIKLDGAGSVTGTVKDATTGAAFSGSICATATAPGFNYGSNSQSDCTYQSSAYTIRNLGPYQWKLAFPDFSGGHAWVWSGGAVNRAQATSVKIVAGQTKTLDVTAPAAGIITGQVTGPADACIRCTTITVVDATTGDYAAASPYVNPDGTFTIKGVNTQDVKLYYSYNGAMVQYPTVLHTTAGATQSGITIALP</sequence>
<evidence type="ECO:0000256" key="8">
    <source>
        <dbReference type="SAM" id="Phobius"/>
    </source>
</evidence>
<keyword evidence="5" id="KW-0732">Signal</keyword>
<feature type="region of interest" description="Disordered" evidence="7">
    <location>
        <begin position="1"/>
        <end position="23"/>
    </location>
</feature>